<evidence type="ECO:0000313" key="3">
    <source>
        <dbReference type="Proteomes" id="UP000183144"/>
    </source>
</evidence>
<dbReference type="InterPro" id="IPR002589">
    <property type="entry name" value="Macro_dom"/>
</dbReference>
<dbReference type="PANTHER" id="PTHR11106">
    <property type="entry name" value="GANGLIOSIDE INDUCED DIFFERENTIATION ASSOCIATED PROTEIN 2-RELATED"/>
    <property type="match status" value="1"/>
</dbReference>
<proteinExistence type="predicted"/>
<evidence type="ECO:0000313" key="2">
    <source>
        <dbReference type="EMBL" id="OIN88318.1"/>
    </source>
</evidence>
<sequence length="175" mass="18723">MPEKSFQLPADALGPLKSGEIAKPLQITILQGNLITQEVDAIVNPANESLLGSGGVDGQIHRAAGPQLVKECATLGGCKTGNVKITKPDGYIYDIVIIDNELGQMATSNSGTAGKNKELGNPVEALRIGMASIRETTVSSWAMDEALRKEAELWIHISNRICRNYLPACQLELGR</sequence>
<gene>
    <name evidence="2" type="ORF">AUJ59_04170</name>
</gene>
<comment type="caution">
    <text evidence="2">The sequence shown here is derived from an EMBL/GenBank/DDBJ whole genome shotgun (WGS) entry which is preliminary data.</text>
</comment>
<accession>A0A1J4RR09</accession>
<dbReference type="STRING" id="1805034.AUJ59_04170"/>
<organism evidence="2 3">
    <name type="scientific">Candidatus Beckwithbacteria bacterium CG1_02_47_37</name>
    <dbReference type="NCBI Taxonomy" id="1805034"/>
    <lineage>
        <taxon>Bacteria</taxon>
        <taxon>Candidatus Beckwithiibacteriota</taxon>
    </lineage>
</organism>
<dbReference type="Gene3D" id="3.40.220.10">
    <property type="entry name" value="Leucine Aminopeptidase, subunit E, domain 1"/>
    <property type="match status" value="1"/>
</dbReference>
<feature type="domain" description="Macro" evidence="1">
    <location>
        <begin position="14"/>
        <end position="175"/>
    </location>
</feature>
<dbReference type="SUPFAM" id="SSF52949">
    <property type="entry name" value="Macro domain-like"/>
    <property type="match status" value="1"/>
</dbReference>
<reference evidence="2 3" key="1">
    <citation type="journal article" date="2016" name="Environ. Microbiol.">
        <title>Genomic resolution of a cold subsurface aquifer community provides metabolic insights for novel microbes adapted to high CO concentrations.</title>
        <authorList>
            <person name="Probst A.J."/>
            <person name="Castelle C.J."/>
            <person name="Singh A."/>
            <person name="Brown C.T."/>
            <person name="Anantharaman K."/>
            <person name="Sharon I."/>
            <person name="Hug L.A."/>
            <person name="Burstein D."/>
            <person name="Emerson J.B."/>
            <person name="Thomas B.C."/>
            <person name="Banfield J.F."/>
        </authorList>
    </citation>
    <scope>NUCLEOTIDE SEQUENCE [LARGE SCALE GENOMIC DNA]</scope>
    <source>
        <strain evidence="2">CG1_02_47_37</strain>
    </source>
</reference>
<dbReference type="Proteomes" id="UP000183144">
    <property type="component" value="Unassembled WGS sequence"/>
</dbReference>
<protein>
    <recommendedName>
        <fullName evidence="1">Macro domain-containing protein</fullName>
    </recommendedName>
</protein>
<dbReference type="AlphaFoldDB" id="A0A1J4RR09"/>
<evidence type="ECO:0000259" key="1">
    <source>
        <dbReference type="PROSITE" id="PS51154"/>
    </source>
</evidence>
<dbReference type="EMBL" id="MNUI01000076">
    <property type="protein sequence ID" value="OIN88318.1"/>
    <property type="molecule type" value="Genomic_DNA"/>
</dbReference>
<dbReference type="PANTHER" id="PTHR11106:SF27">
    <property type="entry name" value="MACRO DOMAIN-CONTAINING PROTEIN"/>
    <property type="match status" value="1"/>
</dbReference>
<dbReference type="Pfam" id="PF01661">
    <property type="entry name" value="Macro"/>
    <property type="match status" value="1"/>
</dbReference>
<dbReference type="PROSITE" id="PS51154">
    <property type="entry name" value="MACRO"/>
    <property type="match status" value="1"/>
</dbReference>
<dbReference type="SMART" id="SM00506">
    <property type="entry name" value="A1pp"/>
    <property type="match status" value="1"/>
</dbReference>
<dbReference type="InterPro" id="IPR043472">
    <property type="entry name" value="Macro_dom-like"/>
</dbReference>
<name>A0A1J4RR09_9BACT</name>